<evidence type="ECO:0000313" key="1">
    <source>
        <dbReference type="EMBL" id="JAH67911.1"/>
    </source>
</evidence>
<name>A0A0E9UQ90_ANGAN</name>
<proteinExistence type="predicted"/>
<accession>A0A0E9UQ90</accession>
<sequence length="34" mass="3852">MGVNLALVNSRRSKSAVLRALASYDFLERRVTEE</sequence>
<reference evidence="1" key="2">
    <citation type="journal article" date="2015" name="Fish Shellfish Immunol.">
        <title>Early steps in the European eel (Anguilla anguilla)-Vibrio vulnificus interaction in the gills: Role of the RtxA13 toxin.</title>
        <authorList>
            <person name="Callol A."/>
            <person name="Pajuelo D."/>
            <person name="Ebbesson L."/>
            <person name="Teles M."/>
            <person name="MacKenzie S."/>
            <person name="Amaro C."/>
        </authorList>
    </citation>
    <scope>NUCLEOTIDE SEQUENCE</scope>
</reference>
<dbReference type="EMBL" id="GBXM01040666">
    <property type="protein sequence ID" value="JAH67911.1"/>
    <property type="molecule type" value="Transcribed_RNA"/>
</dbReference>
<reference evidence="1" key="1">
    <citation type="submission" date="2014-11" db="EMBL/GenBank/DDBJ databases">
        <authorList>
            <person name="Amaro Gonzalez C."/>
        </authorList>
    </citation>
    <scope>NUCLEOTIDE SEQUENCE</scope>
</reference>
<dbReference type="AlphaFoldDB" id="A0A0E9UQ90"/>
<protein>
    <submittedName>
        <fullName evidence="1">Uncharacterized protein</fullName>
    </submittedName>
</protein>
<organism evidence="1">
    <name type="scientific">Anguilla anguilla</name>
    <name type="common">European freshwater eel</name>
    <name type="synonym">Muraena anguilla</name>
    <dbReference type="NCBI Taxonomy" id="7936"/>
    <lineage>
        <taxon>Eukaryota</taxon>
        <taxon>Metazoa</taxon>
        <taxon>Chordata</taxon>
        <taxon>Craniata</taxon>
        <taxon>Vertebrata</taxon>
        <taxon>Euteleostomi</taxon>
        <taxon>Actinopterygii</taxon>
        <taxon>Neopterygii</taxon>
        <taxon>Teleostei</taxon>
        <taxon>Anguilliformes</taxon>
        <taxon>Anguillidae</taxon>
        <taxon>Anguilla</taxon>
    </lineage>
</organism>